<dbReference type="STRING" id="1121014.N788_09565"/>
<comment type="caution">
    <text evidence="2">The sequence shown here is derived from an EMBL/GenBank/DDBJ whole genome shotgun (WGS) entry which is preliminary data.</text>
</comment>
<dbReference type="GO" id="GO:0016747">
    <property type="term" value="F:acyltransferase activity, transferring groups other than amino-acyl groups"/>
    <property type="evidence" value="ECO:0007669"/>
    <property type="project" value="InterPro"/>
</dbReference>
<dbReference type="PATRIC" id="fig|1121014.3.peg.671"/>
<evidence type="ECO:0000313" key="3">
    <source>
        <dbReference type="Proteomes" id="UP000029085"/>
    </source>
</evidence>
<feature type="domain" description="N-acetyltransferase" evidence="1">
    <location>
        <begin position="5"/>
        <end position="192"/>
    </location>
</feature>
<reference evidence="2 3" key="2">
    <citation type="journal article" date="2015" name="Stand. Genomic Sci.">
        <title>High quality draft genomic sequence of Arenimonas donghaensis DSM 18148(T).</title>
        <authorList>
            <person name="Chen F."/>
            <person name="Wang H."/>
            <person name="Cao Y."/>
            <person name="Li X."/>
            <person name="Wang G."/>
        </authorList>
    </citation>
    <scope>NUCLEOTIDE SEQUENCE [LARGE SCALE GENOMIC DNA]</scope>
    <source>
        <strain evidence="2 3">HO3-R19</strain>
    </source>
</reference>
<dbReference type="Gene3D" id="3.40.630.30">
    <property type="match status" value="1"/>
</dbReference>
<accession>A0A087MKM8</accession>
<proteinExistence type="predicted"/>
<sequence>MSDGIGLRRVTGQGLVPWLEAVAALRTQVFRDWPYLYDGDAAYEREYLQAYVRSADSVVVLAFDGDQVIGASTGLPLADDSPEFQKPFLEAGRAVDEVFYFGESVLLPAWRGRGLGHRFFDEREAHASALGRFRLTAFCAVDRPADDPRRPPGHRGNEDFWAKRGYQRQPGLTVHLAWRELGESTPSEKPLTFWTRPLAA</sequence>
<dbReference type="OrthoDB" id="187903at2"/>
<dbReference type="CDD" id="cd04301">
    <property type="entry name" value="NAT_SF"/>
    <property type="match status" value="1"/>
</dbReference>
<keyword evidence="3" id="KW-1185">Reference proteome</keyword>
<dbReference type="InterPro" id="IPR016181">
    <property type="entry name" value="Acyl_CoA_acyltransferase"/>
</dbReference>
<dbReference type="EMBL" id="AVCJ01000003">
    <property type="protein sequence ID" value="KFL37431.1"/>
    <property type="molecule type" value="Genomic_DNA"/>
</dbReference>
<dbReference type="Proteomes" id="UP000029085">
    <property type="component" value="Unassembled WGS sequence"/>
</dbReference>
<evidence type="ECO:0000259" key="1">
    <source>
        <dbReference type="PROSITE" id="PS51186"/>
    </source>
</evidence>
<evidence type="ECO:0000313" key="2">
    <source>
        <dbReference type="EMBL" id="KFL37431.1"/>
    </source>
</evidence>
<gene>
    <name evidence="2" type="ORF">N788_09565</name>
</gene>
<organism evidence="2 3">
    <name type="scientific">Arenimonas donghaensis DSM 18148 = HO3-R19</name>
    <dbReference type="NCBI Taxonomy" id="1121014"/>
    <lineage>
        <taxon>Bacteria</taxon>
        <taxon>Pseudomonadati</taxon>
        <taxon>Pseudomonadota</taxon>
        <taxon>Gammaproteobacteria</taxon>
        <taxon>Lysobacterales</taxon>
        <taxon>Lysobacteraceae</taxon>
        <taxon>Arenimonas</taxon>
    </lineage>
</organism>
<reference evidence="3" key="1">
    <citation type="submission" date="2013-08" db="EMBL/GenBank/DDBJ databases">
        <title>Genome sequencing of Arenimonas donghaensis.</title>
        <authorList>
            <person name="Chen F."/>
            <person name="Wang G."/>
        </authorList>
    </citation>
    <scope>NUCLEOTIDE SEQUENCE [LARGE SCALE GENOMIC DNA]</scope>
    <source>
        <strain evidence="3">HO3-R19</strain>
    </source>
</reference>
<dbReference type="AlphaFoldDB" id="A0A087MKM8"/>
<dbReference type="InterPro" id="IPR000182">
    <property type="entry name" value="GNAT_dom"/>
</dbReference>
<dbReference type="SUPFAM" id="SSF55729">
    <property type="entry name" value="Acyl-CoA N-acyltransferases (Nat)"/>
    <property type="match status" value="1"/>
</dbReference>
<dbReference type="PROSITE" id="PS51186">
    <property type="entry name" value="GNAT"/>
    <property type="match status" value="1"/>
</dbReference>
<name>A0A087MKM8_9GAMM</name>
<protein>
    <recommendedName>
        <fullName evidence="1">N-acetyltransferase domain-containing protein</fullName>
    </recommendedName>
</protein>
<dbReference type="RefSeq" id="WP_051924317.1">
    <property type="nucleotide sequence ID" value="NZ_AVCJ01000003.1"/>
</dbReference>